<evidence type="ECO:0000313" key="18">
    <source>
        <dbReference type="Proteomes" id="UP000618051"/>
    </source>
</evidence>
<reference evidence="17" key="3">
    <citation type="submission" date="2022-01" db="EMBL/GenBank/DDBJ databases">
        <authorList>
            <person name="Rubenstein D.R."/>
        </authorList>
    </citation>
    <scope>NUCLEOTIDE SEQUENCE</scope>
    <source>
        <strain evidence="17">SS15</strain>
        <tissue evidence="17">Liver</tissue>
    </source>
</reference>
<sequence length="1578" mass="172307">MRDVPHTLMSEHSQSLQTEQPCKAILSKVQCEDEPMCYTASLWPSRMNVLLLQGAKRGRDEELVPSARSNNDVTFCIFTTGHSPVEQHIPGCACTISSPADRKSVGVEGASCRGPEGTTNTQPTAQDPLVASWDCWLLPQHNSAWPALDPDEPGPPAVPTPSLVSACPLFTTANVSVSKRPALPSQCYNCGRRMKRQVDVWGSWSEWSKCSRSCGGGVSFRQRRCYSQRTEGPSSCVGPTRSYRSCNVQNCPEGSRDFRAEQCAEFDGTEFQGKKYKWLPYYGAPNKCELNCIPKGENFYYRHKEAVVDGTTCEPGKRDICVEGVCQAVGCDNMLESAKKEDKCLQCGGDGSTCYGVKGTFDVASLPKGYNQIFIIPMGATSIQIKEVKPSRNFLAVKNARGEYYLNGHWTIDFSRALQVASTVLHYDRGSEGDVAPELLHARGPTTEPLVIELISQEPNTGVQYEYYLPVQGQASGYSWSYSSWSECSSECGGGFQSRLVFCTIDNEIYPDYMCRNKPQPDNNRTCGHQPCPQTKRTSYIYLPQAWSHSGARSSQTKRWKMGEWGPCSATCGGGTQSRSVYCVVFDGQSWQGVVDDAECMAFAQQPRRSQPCNVRQCATWSTGPWSQCSASCGEGVQTRTVTCRTQQGSQAQDFACLMEPKPSATQPCLKENCIQEIGWHVGDWGLPLLPAHCLVSVPKCSKSCDSGIRTRQVICADSDSKFYSPETCKAIQPQKPATLGSCNTQPCYLPQQVPSMQDTMGYDVTRQSLLTRYNPNSPAPDSDDGSMLPENTMIHSTSGNQHISSTKDDSISLFPVGWEPQSHSPGFHRLSFSQDPPAGAGSQDCHQSPHGCCPDGHTPASGPMGRGCPFSTCHQNRYGCCPDGVSAAQGPNNVGCPQYYRDIQTRQNRPTATTPAASQALSQQQPSGECRGSMYGCCFDNVASAAGPRGEGCLNRPNYPYPVMCLLPSAHGPCTNWTTRWYFVGVVGKCNRFWYGGCHGNKNSFASEEECMRACHSSVGVGHLEIQPSPGTGALQHQQTSSNSHTGRVQGQQQSPTREAASHSQEGRTFGASLPTQDSRRQDSWRRDILPEALPRTGVLGSQRWDTQRSRLDSLGQLRSWEAAVPGPSDRQSSSGQQVLPREGKHWREAFGADASVTEGFGHQESEDLFPAQALHRTTLEKAKPSLVTAVVGQNIQLVCKTGVSSLSRVEWMKNSRPVSSDRALPGDGLGGISRCARRLAVGGPAEQRSPHSDSSLVISHVQPQDAGTYTCRTSDGRMESRQIQLQITEYQSTVLAEGERGRVLHQANPQHRGLSRGRQLVQAAGSSVRQQLAYRLKMDKSEPTVVEANVGERVRLPCTVEASPALTIEWQKDGQPLSSPRHRQQSDGALVISRVSSEDIGFFTCIASNGRDRDQRHVLLRPLGELRITGLLPSITVPEGGTAQLHCTVTGNNVNIRWSRNGVPMRGDGHHIHLSQDGSLTISNVQEADEGSYTCSAYSSSSSVSASSEVKVLRSQPSTTVSHVVDLSRECVDQPHLANCDLILQAQLCGNEYYSSFCCASCTRHRPQGSPPHPRG</sequence>
<dbReference type="InterPro" id="IPR000884">
    <property type="entry name" value="TSP1_rpt"/>
</dbReference>
<dbReference type="Pfam" id="PF19030">
    <property type="entry name" value="TSP1_ADAMTS"/>
    <property type="match status" value="4"/>
</dbReference>
<reference evidence="17 18" key="2">
    <citation type="journal article" date="2021" name="J. Hered.">
        <title>Feather Gene Expression Elucidates the Developmental Basis of Plumage Iridescence in African Starlings.</title>
        <authorList>
            <person name="Rubenstein D.R."/>
            <person name="Corvelo A."/>
            <person name="MacManes M.D."/>
            <person name="Maia R."/>
            <person name="Narzisi G."/>
            <person name="Rousaki A."/>
            <person name="Vandenabeele P."/>
            <person name="Shawkey M.D."/>
            <person name="Solomon J."/>
        </authorList>
    </citation>
    <scope>NUCLEOTIDE SEQUENCE [LARGE SCALE GENOMIC DNA]</scope>
    <source>
        <strain evidence="17">SS15</strain>
    </source>
</reference>
<keyword evidence="18" id="KW-1185">Reference proteome</keyword>
<accession>A0A835P1I7</accession>
<evidence type="ECO:0000259" key="15">
    <source>
        <dbReference type="PROSITE" id="PS50900"/>
    </source>
</evidence>
<feature type="domain" description="PLAC" evidence="15">
    <location>
        <begin position="1529"/>
        <end position="1568"/>
    </location>
</feature>
<proteinExistence type="inferred from homology"/>
<dbReference type="OrthoDB" id="9948486at2759"/>
<dbReference type="GO" id="GO:0004222">
    <property type="term" value="F:metalloendopeptidase activity"/>
    <property type="evidence" value="ECO:0007669"/>
    <property type="project" value="TreeGrafter"/>
</dbReference>
<keyword evidence="3" id="KW-0646">Protease inhibitor</keyword>
<dbReference type="Pfam" id="PF00014">
    <property type="entry name" value="Kunitz_BPTI"/>
    <property type="match status" value="1"/>
</dbReference>
<feature type="compositionally biased region" description="Basic and acidic residues" evidence="12">
    <location>
        <begin position="1079"/>
        <end position="1091"/>
    </location>
</feature>
<dbReference type="FunFam" id="2.20.100.10:FF:000001">
    <property type="entry name" value="semaphorin-5A isoform X1"/>
    <property type="match status" value="1"/>
</dbReference>
<protein>
    <recommendedName>
        <fullName evidence="10">Papilin</fullName>
    </recommendedName>
</protein>
<feature type="domain" description="Ig-like" evidence="14">
    <location>
        <begin position="1172"/>
        <end position="1290"/>
    </location>
</feature>
<evidence type="ECO:0000256" key="9">
    <source>
        <dbReference type="ARBA" id="ARBA00061693"/>
    </source>
</evidence>
<keyword evidence="6" id="KW-0722">Serine protease inhibitor</keyword>
<dbReference type="Gene3D" id="2.60.40.10">
    <property type="entry name" value="Immunoglobulins"/>
    <property type="match status" value="3"/>
</dbReference>
<dbReference type="GO" id="GO:0030198">
    <property type="term" value="P:extracellular matrix organization"/>
    <property type="evidence" value="ECO:0007669"/>
    <property type="project" value="InterPro"/>
</dbReference>
<keyword evidence="8" id="KW-0393">Immunoglobulin domain</keyword>
<name>A0A835P1I7_9PASS</name>
<comment type="similarity">
    <text evidence="9">Belongs to the papilin family.</text>
</comment>
<feature type="domain" description="Ig-like" evidence="14">
    <location>
        <begin position="1353"/>
        <end position="1423"/>
    </location>
</feature>
<dbReference type="GO" id="GO:0005576">
    <property type="term" value="C:extracellular region"/>
    <property type="evidence" value="ECO:0007669"/>
    <property type="project" value="UniProtKB-SubCell"/>
</dbReference>
<keyword evidence="2" id="KW-0964">Secreted</keyword>
<dbReference type="SMART" id="SM00131">
    <property type="entry name" value="KU"/>
    <property type="match status" value="1"/>
</dbReference>
<dbReference type="InterPro" id="IPR007110">
    <property type="entry name" value="Ig-like_dom"/>
</dbReference>
<feature type="disulfide bond" evidence="11">
    <location>
        <begin position="210"/>
        <end position="246"/>
    </location>
</feature>
<dbReference type="InterPro" id="IPR013273">
    <property type="entry name" value="ADAMTS/ADAMTS-like"/>
</dbReference>
<dbReference type="PROSITE" id="PS50835">
    <property type="entry name" value="IG_LIKE"/>
    <property type="match status" value="3"/>
</dbReference>
<keyword evidence="5" id="KW-0677">Repeat</keyword>
<evidence type="ECO:0000256" key="4">
    <source>
        <dbReference type="ARBA" id="ARBA00022729"/>
    </source>
</evidence>
<dbReference type="InterPro" id="IPR013783">
    <property type="entry name" value="Ig-like_fold"/>
</dbReference>
<dbReference type="PRINTS" id="PR01857">
    <property type="entry name" value="ADAMTSFAMILY"/>
</dbReference>
<reference evidence="16" key="1">
    <citation type="submission" date="2020-10" db="EMBL/GenBank/DDBJ databases">
        <title>Feather gene expression reveals the developmental basis of iridescence in African starlings.</title>
        <authorList>
            <person name="Rubenstein D.R."/>
        </authorList>
    </citation>
    <scope>NUCLEOTIDE SEQUENCE</scope>
    <source>
        <strain evidence="16">SS15</strain>
        <tissue evidence="16">Liver</tissue>
    </source>
</reference>
<dbReference type="SMART" id="SM00409">
    <property type="entry name" value="IG"/>
    <property type="match status" value="3"/>
</dbReference>
<dbReference type="InterPro" id="IPR003599">
    <property type="entry name" value="Ig_sub"/>
</dbReference>
<evidence type="ECO:0000256" key="11">
    <source>
        <dbReference type="PIRSR" id="PIRSR613273-3"/>
    </source>
</evidence>
<dbReference type="SUPFAM" id="SSF82895">
    <property type="entry name" value="TSP-1 type 1 repeat"/>
    <property type="match status" value="5"/>
</dbReference>
<dbReference type="FunFam" id="2.20.100.10:FF:000005">
    <property type="entry name" value="ADAM metallopeptidase with thrombospondin type 1 motif 9"/>
    <property type="match status" value="3"/>
</dbReference>
<dbReference type="Gene3D" id="4.10.410.10">
    <property type="entry name" value="Pancreatic trypsin inhibitor Kunitz domain"/>
    <property type="match status" value="1"/>
</dbReference>
<evidence type="ECO:0000256" key="6">
    <source>
        <dbReference type="ARBA" id="ARBA00022900"/>
    </source>
</evidence>
<evidence type="ECO:0000256" key="5">
    <source>
        <dbReference type="ARBA" id="ARBA00022737"/>
    </source>
</evidence>
<feature type="region of interest" description="Disordered" evidence="12">
    <location>
        <begin position="1027"/>
        <end position="1091"/>
    </location>
</feature>
<evidence type="ECO:0000313" key="16">
    <source>
        <dbReference type="EMBL" id="KAG0130540.1"/>
    </source>
</evidence>
<evidence type="ECO:0000256" key="3">
    <source>
        <dbReference type="ARBA" id="ARBA00022690"/>
    </source>
</evidence>
<dbReference type="GO" id="GO:0005604">
    <property type="term" value="C:basement membrane"/>
    <property type="evidence" value="ECO:0007669"/>
    <property type="project" value="UniProtKB-ARBA"/>
</dbReference>
<dbReference type="InterPro" id="IPR010294">
    <property type="entry name" value="ADAMTS_spacer1"/>
</dbReference>
<comment type="caution">
    <text evidence="16">The sequence shown here is derived from an EMBL/GenBank/DDBJ whole genome shotgun (WGS) entry which is preliminary data.</text>
</comment>
<dbReference type="CDD" id="cd22635">
    <property type="entry name" value="Kunitz_papilin"/>
    <property type="match status" value="1"/>
</dbReference>
<evidence type="ECO:0000259" key="13">
    <source>
        <dbReference type="PROSITE" id="PS50279"/>
    </source>
</evidence>
<feature type="compositionally biased region" description="Polar residues" evidence="12">
    <location>
        <begin position="1036"/>
        <end position="1058"/>
    </location>
</feature>
<keyword evidence="7 11" id="KW-1015">Disulfide bond</keyword>
<dbReference type="SUPFAM" id="SSF48726">
    <property type="entry name" value="Immunoglobulin"/>
    <property type="match status" value="3"/>
</dbReference>
<evidence type="ECO:0000259" key="14">
    <source>
        <dbReference type="PROSITE" id="PS50835"/>
    </source>
</evidence>
<dbReference type="Gene3D" id="2.60.120.830">
    <property type="match status" value="1"/>
</dbReference>
<dbReference type="Pfam" id="PF08686">
    <property type="entry name" value="PLAC"/>
    <property type="match status" value="1"/>
</dbReference>
<evidence type="ECO:0000256" key="12">
    <source>
        <dbReference type="SAM" id="MobiDB-lite"/>
    </source>
</evidence>
<dbReference type="PROSITE" id="PS50900">
    <property type="entry name" value="PLAC"/>
    <property type="match status" value="1"/>
</dbReference>
<dbReference type="InterPro" id="IPR036880">
    <property type="entry name" value="Kunitz_BPTI_sf"/>
</dbReference>
<comment type="subcellular location">
    <subcellularLocation>
        <location evidence="1">Secreted</location>
    </subcellularLocation>
</comment>
<dbReference type="PROSITE" id="PS50279">
    <property type="entry name" value="BPTI_KUNITZ_2"/>
    <property type="match status" value="1"/>
</dbReference>
<gene>
    <name evidence="17" type="ORF">IHE44_0013953</name>
    <name evidence="16" type="ORF">IHE44_014600</name>
</gene>
<dbReference type="PANTHER" id="PTHR13723">
    <property type="entry name" value="ADAMTS A DISINTEGRIN AND METALLOPROTEASE WITH THROMBOSPONDIN MOTIFS PROTEASE"/>
    <property type="match status" value="1"/>
</dbReference>
<dbReference type="PROSITE" id="PS00280">
    <property type="entry name" value="BPTI_KUNITZ_1"/>
    <property type="match status" value="1"/>
</dbReference>
<dbReference type="Pfam" id="PF19236">
    <property type="entry name" value="ADAMTS_CR_3"/>
    <property type="match status" value="1"/>
</dbReference>
<dbReference type="InterPro" id="IPR045371">
    <property type="entry name" value="ADAMTS_CR_3"/>
</dbReference>
<feature type="disulfide bond" evidence="11">
    <location>
        <begin position="214"/>
        <end position="251"/>
    </location>
</feature>
<evidence type="ECO:0000256" key="1">
    <source>
        <dbReference type="ARBA" id="ARBA00004613"/>
    </source>
</evidence>
<dbReference type="InterPro" id="IPR036383">
    <property type="entry name" value="TSP1_rpt_sf"/>
</dbReference>
<evidence type="ECO:0000256" key="10">
    <source>
        <dbReference type="ARBA" id="ARBA00074534"/>
    </source>
</evidence>
<dbReference type="PANTHER" id="PTHR13723:SF281">
    <property type="entry name" value="PAPILIN"/>
    <property type="match status" value="1"/>
</dbReference>
<keyword evidence="4" id="KW-0732">Signal</keyword>
<feature type="disulfide bond" evidence="11">
    <location>
        <begin position="225"/>
        <end position="236"/>
    </location>
</feature>
<dbReference type="PROSITE" id="PS50092">
    <property type="entry name" value="TSP1"/>
    <property type="match status" value="5"/>
</dbReference>
<dbReference type="PRINTS" id="PR00759">
    <property type="entry name" value="BASICPTASE"/>
</dbReference>
<dbReference type="InterPro" id="IPR036179">
    <property type="entry name" value="Ig-like_dom_sf"/>
</dbReference>
<dbReference type="FunFam" id="2.60.120.830:FF:000001">
    <property type="entry name" value="A disintegrin and metalloproteinase with thrombospondin motifs 1"/>
    <property type="match status" value="1"/>
</dbReference>
<dbReference type="GO" id="GO:0006508">
    <property type="term" value="P:proteolysis"/>
    <property type="evidence" value="ECO:0007669"/>
    <property type="project" value="TreeGrafter"/>
</dbReference>
<dbReference type="Pfam" id="PF00090">
    <property type="entry name" value="TSP_1"/>
    <property type="match status" value="1"/>
</dbReference>
<feature type="domain" description="BPTI/Kunitz inhibitor" evidence="13">
    <location>
        <begin position="966"/>
        <end position="1016"/>
    </location>
</feature>
<evidence type="ECO:0000256" key="7">
    <source>
        <dbReference type="ARBA" id="ARBA00023157"/>
    </source>
</evidence>
<organism evidence="16">
    <name type="scientific">Lamprotornis superbus</name>
    <dbReference type="NCBI Taxonomy" id="245042"/>
    <lineage>
        <taxon>Eukaryota</taxon>
        <taxon>Metazoa</taxon>
        <taxon>Chordata</taxon>
        <taxon>Craniata</taxon>
        <taxon>Vertebrata</taxon>
        <taxon>Euteleostomi</taxon>
        <taxon>Archelosauria</taxon>
        <taxon>Archosauria</taxon>
        <taxon>Dinosauria</taxon>
        <taxon>Saurischia</taxon>
        <taxon>Theropoda</taxon>
        <taxon>Coelurosauria</taxon>
        <taxon>Aves</taxon>
        <taxon>Neognathae</taxon>
        <taxon>Neoaves</taxon>
        <taxon>Telluraves</taxon>
        <taxon>Australaves</taxon>
        <taxon>Passeriformes</taxon>
        <taxon>Sturnidae</taxon>
        <taxon>Lamprotornis</taxon>
    </lineage>
</organism>
<evidence type="ECO:0000256" key="8">
    <source>
        <dbReference type="ARBA" id="ARBA00023319"/>
    </source>
</evidence>
<dbReference type="Pfam" id="PF07679">
    <property type="entry name" value="I-set"/>
    <property type="match status" value="1"/>
</dbReference>
<dbReference type="InterPro" id="IPR003598">
    <property type="entry name" value="Ig_sub2"/>
</dbReference>
<dbReference type="InterPro" id="IPR050439">
    <property type="entry name" value="ADAMTS_ADAMTS-like"/>
</dbReference>
<dbReference type="InterPro" id="IPR020901">
    <property type="entry name" value="Prtase_inh_Kunz-CS"/>
</dbReference>
<dbReference type="FunFam" id="4.10.410.10:FF:000017">
    <property type="entry name" value="papilin isoform X2"/>
    <property type="match status" value="1"/>
</dbReference>
<dbReference type="Pfam" id="PF13927">
    <property type="entry name" value="Ig_3"/>
    <property type="match status" value="2"/>
</dbReference>
<dbReference type="EMBL" id="JADDUC010000010">
    <property type="protein sequence ID" value="KAG0130540.1"/>
    <property type="molecule type" value="Genomic_DNA"/>
</dbReference>
<dbReference type="Gene3D" id="2.20.100.10">
    <property type="entry name" value="Thrombospondin type-1 (TSP1) repeat"/>
    <property type="match status" value="5"/>
</dbReference>
<dbReference type="EMBL" id="JADDUC020000007">
    <property type="protein sequence ID" value="KAI1237863.1"/>
    <property type="molecule type" value="Genomic_DNA"/>
</dbReference>
<evidence type="ECO:0000313" key="17">
    <source>
        <dbReference type="EMBL" id="KAI1237863.1"/>
    </source>
</evidence>
<dbReference type="SUPFAM" id="SSF57362">
    <property type="entry name" value="BPTI-like"/>
    <property type="match status" value="1"/>
</dbReference>
<dbReference type="Pfam" id="PF05986">
    <property type="entry name" value="ADAMTS_spacer1"/>
    <property type="match status" value="1"/>
</dbReference>
<dbReference type="SMART" id="SM00209">
    <property type="entry name" value="TSP1"/>
    <property type="match status" value="5"/>
</dbReference>
<dbReference type="SMART" id="SM00408">
    <property type="entry name" value="IGc2"/>
    <property type="match status" value="3"/>
</dbReference>
<dbReference type="InterPro" id="IPR013098">
    <property type="entry name" value="Ig_I-set"/>
</dbReference>
<dbReference type="Proteomes" id="UP000618051">
    <property type="component" value="Unassembled WGS sequence"/>
</dbReference>
<dbReference type="InterPro" id="IPR002223">
    <property type="entry name" value="Kunitz_BPTI"/>
</dbReference>
<evidence type="ECO:0000256" key="2">
    <source>
        <dbReference type="ARBA" id="ARBA00022525"/>
    </source>
</evidence>
<dbReference type="InterPro" id="IPR010909">
    <property type="entry name" value="PLAC"/>
</dbReference>
<feature type="domain" description="Ig-like" evidence="14">
    <location>
        <begin position="1424"/>
        <end position="1513"/>
    </location>
</feature>
<dbReference type="GO" id="GO:0004867">
    <property type="term" value="F:serine-type endopeptidase inhibitor activity"/>
    <property type="evidence" value="ECO:0007669"/>
    <property type="project" value="UniProtKB-KW"/>
</dbReference>